<evidence type="ECO:0008006" key="2">
    <source>
        <dbReference type="Google" id="ProtNLM"/>
    </source>
</evidence>
<dbReference type="EMBL" id="VSSQ01008615">
    <property type="protein sequence ID" value="MPM39369.1"/>
    <property type="molecule type" value="Genomic_DNA"/>
</dbReference>
<organism evidence="1">
    <name type="scientific">bioreactor metagenome</name>
    <dbReference type="NCBI Taxonomy" id="1076179"/>
    <lineage>
        <taxon>unclassified sequences</taxon>
        <taxon>metagenomes</taxon>
        <taxon>ecological metagenomes</taxon>
    </lineage>
</organism>
<dbReference type="InterPro" id="IPR011990">
    <property type="entry name" value="TPR-like_helical_dom_sf"/>
</dbReference>
<evidence type="ECO:0000313" key="1">
    <source>
        <dbReference type="EMBL" id="MPM39369.1"/>
    </source>
</evidence>
<sequence length="109" mass="12645">MDEKMNDIINQIKELIDKRKFKECEAVICTAMFENPHNAVPHNLMGLMLEIQGCHAEAMKHFRAAWALDPTYEPASWNLDCFSSFYRTKSPAFCENDCIKQQVNMKGRD</sequence>
<comment type="caution">
    <text evidence="1">The sequence shown here is derived from an EMBL/GenBank/DDBJ whole genome shotgun (WGS) entry which is preliminary data.</text>
</comment>
<proteinExistence type="predicted"/>
<dbReference type="AlphaFoldDB" id="A0A644ZF14"/>
<accession>A0A644ZF14</accession>
<name>A0A644ZF14_9ZZZZ</name>
<dbReference type="SUPFAM" id="SSF48452">
    <property type="entry name" value="TPR-like"/>
    <property type="match status" value="1"/>
</dbReference>
<protein>
    <recommendedName>
        <fullName evidence="2">Tetratricopeptide repeat protein</fullName>
    </recommendedName>
</protein>
<gene>
    <name evidence="1" type="ORF">SDC9_86002</name>
</gene>
<dbReference type="Gene3D" id="1.25.40.10">
    <property type="entry name" value="Tetratricopeptide repeat domain"/>
    <property type="match status" value="1"/>
</dbReference>
<reference evidence="1" key="1">
    <citation type="submission" date="2019-08" db="EMBL/GenBank/DDBJ databases">
        <authorList>
            <person name="Kucharzyk K."/>
            <person name="Murdoch R.W."/>
            <person name="Higgins S."/>
            <person name="Loffler F."/>
        </authorList>
    </citation>
    <scope>NUCLEOTIDE SEQUENCE</scope>
</reference>